<name>A0A6A6AWU8_9PEZI</name>
<dbReference type="AlphaFoldDB" id="A0A6A6AWU8"/>
<proteinExistence type="predicted"/>
<accession>A0A6A6AWU8</accession>
<feature type="region of interest" description="Disordered" evidence="1">
    <location>
        <begin position="137"/>
        <end position="163"/>
    </location>
</feature>
<dbReference type="RefSeq" id="XP_033391928.1">
    <property type="nucleotide sequence ID" value="XM_033535397.1"/>
</dbReference>
<dbReference type="GeneID" id="54292891"/>
<protein>
    <submittedName>
        <fullName evidence="2">Uncharacterized protein</fullName>
    </submittedName>
</protein>
<organism evidence="2 3">
    <name type="scientific">Aplosporella prunicola CBS 121167</name>
    <dbReference type="NCBI Taxonomy" id="1176127"/>
    <lineage>
        <taxon>Eukaryota</taxon>
        <taxon>Fungi</taxon>
        <taxon>Dikarya</taxon>
        <taxon>Ascomycota</taxon>
        <taxon>Pezizomycotina</taxon>
        <taxon>Dothideomycetes</taxon>
        <taxon>Dothideomycetes incertae sedis</taxon>
        <taxon>Botryosphaeriales</taxon>
        <taxon>Aplosporellaceae</taxon>
        <taxon>Aplosporella</taxon>
    </lineage>
</organism>
<gene>
    <name evidence="2" type="ORF">K452DRAFT_139752</name>
</gene>
<dbReference type="EMBL" id="ML995529">
    <property type="protein sequence ID" value="KAF2136210.1"/>
    <property type="molecule type" value="Genomic_DNA"/>
</dbReference>
<feature type="compositionally biased region" description="Basic and acidic residues" evidence="1">
    <location>
        <begin position="144"/>
        <end position="163"/>
    </location>
</feature>
<keyword evidence="3" id="KW-1185">Reference proteome</keyword>
<dbReference type="Proteomes" id="UP000799438">
    <property type="component" value="Unassembled WGS sequence"/>
</dbReference>
<evidence type="ECO:0000313" key="2">
    <source>
        <dbReference type="EMBL" id="KAF2136210.1"/>
    </source>
</evidence>
<sequence>MHDRFAHSLPLPLSSYLPRCAYPGFPRLFFLHYLPARGFWRKISGWADGAPDGRGHVFFFRLVGQLVVCVYSVWSCTSRRSTWHSSLLPSITDEWSRVHVHVVELHRIASWLSRCRSEDGAGRRKLRKWKNRTSELGAAGKKARLTDGDGARHGSMEAQKHTV</sequence>
<reference evidence="2" key="1">
    <citation type="journal article" date="2020" name="Stud. Mycol.">
        <title>101 Dothideomycetes genomes: a test case for predicting lifestyles and emergence of pathogens.</title>
        <authorList>
            <person name="Haridas S."/>
            <person name="Albert R."/>
            <person name="Binder M."/>
            <person name="Bloem J."/>
            <person name="Labutti K."/>
            <person name="Salamov A."/>
            <person name="Andreopoulos B."/>
            <person name="Baker S."/>
            <person name="Barry K."/>
            <person name="Bills G."/>
            <person name="Bluhm B."/>
            <person name="Cannon C."/>
            <person name="Castanera R."/>
            <person name="Culley D."/>
            <person name="Daum C."/>
            <person name="Ezra D."/>
            <person name="Gonzalez J."/>
            <person name="Henrissat B."/>
            <person name="Kuo A."/>
            <person name="Liang C."/>
            <person name="Lipzen A."/>
            <person name="Lutzoni F."/>
            <person name="Magnuson J."/>
            <person name="Mondo S."/>
            <person name="Nolan M."/>
            <person name="Ohm R."/>
            <person name="Pangilinan J."/>
            <person name="Park H.-J."/>
            <person name="Ramirez L."/>
            <person name="Alfaro M."/>
            <person name="Sun H."/>
            <person name="Tritt A."/>
            <person name="Yoshinaga Y."/>
            <person name="Zwiers L.-H."/>
            <person name="Turgeon B."/>
            <person name="Goodwin S."/>
            <person name="Spatafora J."/>
            <person name="Crous P."/>
            <person name="Grigoriev I."/>
        </authorList>
    </citation>
    <scope>NUCLEOTIDE SEQUENCE</scope>
    <source>
        <strain evidence="2">CBS 121167</strain>
    </source>
</reference>
<evidence type="ECO:0000313" key="3">
    <source>
        <dbReference type="Proteomes" id="UP000799438"/>
    </source>
</evidence>
<evidence type="ECO:0000256" key="1">
    <source>
        <dbReference type="SAM" id="MobiDB-lite"/>
    </source>
</evidence>